<name>A0ABR4CHV3_9HELO</name>
<feature type="transmembrane region" description="Helical" evidence="5">
    <location>
        <begin position="485"/>
        <end position="504"/>
    </location>
</feature>
<reference evidence="6 7" key="1">
    <citation type="journal article" date="2024" name="Commun. Biol.">
        <title>Comparative genomic analysis of thermophilic fungi reveals convergent evolutionary adaptations and gene losses.</title>
        <authorList>
            <person name="Steindorff A.S."/>
            <person name="Aguilar-Pontes M.V."/>
            <person name="Robinson A.J."/>
            <person name="Andreopoulos B."/>
            <person name="LaButti K."/>
            <person name="Kuo A."/>
            <person name="Mondo S."/>
            <person name="Riley R."/>
            <person name="Otillar R."/>
            <person name="Haridas S."/>
            <person name="Lipzen A."/>
            <person name="Grimwood J."/>
            <person name="Schmutz J."/>
            <person name="Clum A."/>
            <person name="Reid I.D."/>
            <person name="Moisan M.C."/>
            <person name="Butler G."/>
            <person name="Nguyen T.T.M."/>
            <person name="Dewar K."/>
            <person name="Conant G."/>
            <person name="Drula E."/>
            <person name="Henrissat B."/>
            <person name="Hansel C."/>
            <person name="Singer S."/>
            <person name="Hutchinson M.I."/>
            <person name="de Vries R.P."/>
            <person name="Natvig D.O."/>
            <person name="Powell A.J."/>
            <person name="Tsang A."/>
            <person name="Grigoriev I.V."/>
        </authorList>
    </citation>
    <scope>NUCLEOTIDE SEQUENCE [LARGE SCALE GENOMIC DNA]</scope>
    <source>
        <strain evidence="6 7">CBS 494.80</strain>
    </source>
</reference>
<keyword evidence="7" id="KW-1185">Reference proteome</keyword>
<feature type="transmembrane region" description="Helical" evidence="5">
    <location>
        <begin position="101"/>
        <end position="120"/>
    </location>
</feature>
<feature type="transmembrane region" description="Helical" evidence="5">
    <location>
        <begin position="516"/>
        <end position="538"/>
    </location>
</feature>
<feature type="transmembrane region" description="Helical" evidence="5">
    <location>
        <begin position="132"/>
        <end position="159"/>
    </location>
</feature>
<keyword evidence="3 5" id="KW-1133">Transmembrane helix</keyword>
<evidence type="ECO:0000256" key="2">
    <source>
        <dbReference type="ARBA" id="ARBA00022692"/>
    </source>
</evidence>
<feature type="transmembrane region" description="Helical" evidence="5">
    <location>
        <begin position="62"/>
        <end position="81"/>
    </location>
</feature>
<dbReference type="InterPro" id="IPR036259">
    <property type="entry name" value="MFS_trans_sf"/>
</dbReference>
<dbReference type="Gene3D" id="1.20.1250.20">
    <property type="entry name" value="MFS general substrate transporter like domains"/>
    <property type="match status" value="1"/>
</dbReference>
<feature type="transmembrane region" description="Helical" evidence="5">
    <location>
        <begin position="237"/>
        <end position="257"/>
    </location>
</feature>
<dbReference type="Proteomes" id="UP001595075">
    <property type="component" value="Unassembled WGS sequence"/>
</dbReference>
<gene>
    <name evidence="6" type="ORF">VTL71DRAFT_15620</name>
</gene>
<dbReference type="PANTHER" id="PTHR23502:SF160">
    <property type="entry name" value="MAJOR FACILITATOR SUPERFAMILY (MFS) PROFILE DOMAIN-CONTAINING PROTEIN-RELATED"/>
    <property type="match status" value="1"/>
</dbReference>
<feature type="transmembrane region" description="Helical" evidence="5">
    <location>
        <begin position="379"/>
        <end position="399"/>
    </location>
</feature>
<proteinExistence type="predicted"/>
<comment type="caution">
    <text evidence="6">The sequence shown here is derived from an EMBL/GenBank/DDBJ whole genome shotgun (WGS) entry which is preliminary data.</text>
</comment>
<dbReference type="Pfam" id="PF07690">
    <property type="entry name" value="MFS_1"/>
    <property type="match status" value="1"/>
</dbReference>
<dbReference type="EMBL" id="JAZHXI010000008">
    <property type="protein sequence ID" value="KAL2069282.1"/>
    <property type="molecule type" value="Genomic_DNA"/>
</dbReference>
<dbReference type="PANTHER" id="PTHR23502">
    <property type="entry name" value="MAJOR FACILITATOR SUPERFAMILY"/>
    <property type="match status" value="1"/>
</dbReference>
<feature type="transmembrane region" description="Helical" evidence="5">
    <location>
        <begin position="420"/>
        <end position="439"/>
    </location>
</feature>
<evidence type="ECO:0000256" key="1">
    <source>
        <dbReference type="ARBA" id="ARBA00004141"/>
    </source>
</evidence>
<keyword evidence="2 5" id="KW-0812">Transmembrane</keyword>
<comment type="subcellular location">
    <subcellularLocation>
        <location evidence="1">Membrane</location>
        <topology evidence="1">Multi-pass membrane protein</topology>
    </subcellularLocation>
</comment>
<feature type="transmembrane region" description="Helical" evidence="5">
    <location>
        <begin position="211"/>
        <end position="231"/>
    </location>
</feature>
<evidence type="ECO:0000313" key="7">
    <source>
        <dbReference type="Proteomes" id="UP001595075"/>
    </source>
</evidence>
<dbReference type="InterPro" id="IPR011701">
    <property type="entry name" value="MFS"/>
</dbReference>
<sequence>MLLLCHKLSSYRMSDPASKRDSSQTPGTVYLITSDGQVLRLPIPANCSCDPLNWCPEKRTSIFLALAFFGSTAFVALQGASSMFEFLSREYTLEDTMPFNLTILSTAPTMCMGLGAFFWIPSSLALGRRPVLLIAATTLLISMIVASVAVGFHVLLAALSIVGFASGITTSMVWSKKYVPYHVAPNNCQVLLVIIEITFIHERPAAIAGTWGIIASLSFGIYTFVPMIAAAGGGWRMFYRIWIIPCVLSLFLIFFLCPETYFLRPDLALDGRILVQSATEKIYLYDEVPCPPENGIDHSLPGSSGLNFSMEDLKFWGKTVGGFKAMRDCYRQVFLCILNPLLLWVALLQAAIFGSLVSSGETYVLVLSSDFYSLSGNQIALFNLASALGAILSWPVSAYTITAVSQRLTKRNKGTCNAEYYLPAFILPALTGAGGTILYGAATELKWHWSWIYLSTVLLSISYVGFGTANTLWVTEAFPRWAGPALVVVAGESYLISFAISYTIMPWWRSQGYLKMNGMIAVIILAVGFIGVPVAFWGKKLRQHIHGKWAISEAGALRPKPTGIP</sequence>
<feature type="transmembrane region" description="Helical" evidence="5">
    <location>
        <begin position="451"/>
        <end position="473"/>
    </location>
</feature>
<evidence type="ECO:0000256" key="3">
    <source>
        <dbReference type="ARBA" id="ARBA00022989"/>
    </source>
</evidence>
<accession>A0ABR4CHV3</accession>
<keyword evidence="4 5" id="KW-0472">Membrane</keyword>
<dbReference type="SUPFAM" id="SSF103473">
    <property type="entry name" value="MFS general substrate transporter"/>
    <property type="match status" value="1"/>
</dbReference>
<evidence type="ECO:0000313" key="6">
    <source>
        <dbReference type="EMBL" id="KAL2069282.1"/>
    </source>
</evidence>
<protein>
    <submittedName>
        <fullName evidence="6">Uncharacterized protein</fullName>
    </submittedName>
</protein>
<evidence type="ECO:0000256" key="4">
    <source>
        <dbReference type="ARBA" id="ARBA00023136"/>
    </source>
</evidence>
<organism evidence="6 7">
    <name type="scientific">Oculimacula yallundae</name>
    <dbReference type="NCBI Taxonomy" id="86028"/>
    <lineage>
        <taxon>Eukaryota</taxon>
        <taxon>Fungi</taxon>
        <taxon>Dikarya</taxon>
        <taxon>Ascomycota</taxon>
        <taxon>Pezizomycotina</taxon>
        <taxon>Leotiomycetes</taxon>
        <taxon>Helotiales</taxon>
        <taxon>Ploettnerulaceae</taxon>
        <taxon>Oculimacula</taxon>
    </lineage>
</organism>
<evidence type="ECO:0000256" key="5">
    <source>
        <dbReference type="SAM" id="Phobius"/>
    </source>
</evidence>
<feature type="transmembrane region" description="Helical" evidence="5">
    <location>
        <begin position="333"/>
        <end position="359"/>
    </location>
</feature>